<dbReference type="SUPFAM" id="SSF53850">
    <property type="entry name" value="Periplasmic binding protein-like II"/>
    <property type="match status" value="1"/>
</dbReference>
<name>A0A1J5QPD0_9ZZZZ</name>
<protein>
    <recommendedName>
        <fullName evidence="2">PBP domain-containing protein</fullName>
    </recommendedName>
</protein>
<organism evidence="1">
    <name type="scientific">mine drainage metagenome</name>
    <dbReference type="NCBI Taxonomy" id="410659"/>
    <lineage>
        <taxon>unclassified sequences</taxon>
        <taxon>metagenomes</taxon>
        <taxon>ecological metagenomes</taxon>
    </lineage>
</organism>
<dbReference type="AlphaFoldDB" id="A0A1J5QPD0"/>
<comment type="caution">
    <text evidence="1">The sequence shown here is derived from an EMBL/GenBank/DDBJ whole genome shotgun (WGS) entry which is preliminary data.</text>
</comment>
<gene>
    <name evidence="1" type="ORF">GALL_327140</name>
</gene>
<accession>A0A1J5QPD0</accession>
<proteinExistence type="predicted"/>
<sequence>MRLMLPVRCLLLLLLLWPSLVPAADEAMAVIVAAGHGKNLRKEDLTLIYKRKKLFWSDGSRVQPVNLPASSPFRRAFSQAVLGASPEDLEKYWNDIYFQGVSPPFVLSSEQAVMHFVAETPGAIGYVPICSVGGHVDIALVINASGHVSDDPAAAACSR</sequence>
<dbReference type="EMBL" id="MLJW01000543">
    <property type="protein sequence ID" value="OIQ85457.1"/>
    <property type="molecule type" value="Genomic_DNA"/>
</dbReference>
<dbReference type="Gene3D" id="3.40.190.10">
    <property type="entry name" value="Periplasmic binding protein-like II"/>
    <property type="match status" value="1"/>
</dbReference>
<reference evidence="1" key="1">
    <citation type="submission" date="2016-10" db="EMBL/GenBank/DDBJ databases">
        <title>Sequence of Gallionella enrichment culture.</title>
        <authorList>
            <person name="Poehlein A."/>
            <person name="Muehling M."/>
            <person name="Daniel R."/>
        </authorList>
    </citation>
    <scope>NUCLEOTIDE SEQUENCE</scope>
</reference>
<evidence type="ECO:0008006" key="2">
    <source>
        <dbReference type="Google" id="ProtNLM"/>
    </source>
</evidence>
<evidence type="ECO:0000313" key="1">
    <source>
        <dbReference type="EMBL" id="OIQ85457.1"/>
    </source>
</evidence>